<gene>
    <name evidence="2" type="ORF">METZ01_LOCUS517722</name>
</gene>
<dbReference type="EMBL" id="UINC01232062">
    <property type="protein sequence ID" value="SVE64868.1"/>
    <property type="molecule type" value="Genomic_DNA"/>
</dbReference>
<dbReference type="AlphaFoldDB" id="A0A383F8Y0"/>
<dbReference type="InterPro" id="IPR038071">
    <property type="entry name" value="UROD/MetE-like_sf"/>
</dbReference>
<dbReference type="Gene3D" id="3.20.20.210">
    <property type="match status" value="1"/>
</dbReference>
<dbReference type="InterPro" id="IPR002629">
    <property type="entry name" value="Met_Synth_C/arc"/>
</dbReference>
<organism evidence="2">
    <name type="scientific">marine metagenome</name>
    <dbReference type="NCBI Taxonomy" id="408172"/>
    <lineage>
        <taxon>unclassified sequences</taxon>
        <taxon>metagenomes</taxon>
        <taxon>ecological metagenomes</taxon>
    </lineage>
</organism>
<dbReference type="GO" id="GO:0008270">
    <property type="term" value="F:zinc ion binding"/>
    <property type="evidence" value="ECO:0007669"/>
    <property type="project" value="InterPro"/>
</dbReference>
<evidence type="ECO:0000259" key="1">
    <source>
        <dbReference type="Pfam" id="PF01717"/>
    </source>
</evidence>
<dbReference type="Pfam" id="PF01717">
    <property type="entry name" value="Meth_synt_2"/>
    <property type="match status" value="1"/>
</dbReference>
<proteinExistence type="predicted"/>
<feature type="domain" description="Cobalamin-independent methionine synthase MetE C-terminal/archaeal" evidence="1">
    <location>
        <begin position="7"/>
        <end position="79"/>
    </location>
</feature>
<dbReference type="SUPFAM" id="SSF51726">
    <property type="entry name" value="UROD/MetE-like"/>
    <property type="match status" value="1"/>
</dbReference>
<sequence>MTALPLFPTSVVGSLPRPDAVRALLGQDNSSEQLDAAIRDAVALQENAGVDILTDGEWRRASYIGVIAELAHGFELGTNPADGRPWTIVVDKLAPKHPGFIAAEVRYLKTITDRQIKATMPAPALLGERMWSAEKSSSAYPTREAFVVDCVPILRHEVELLFEEG</sequence>
<feature type="non-terminal residue" evidence="2">
    <location>
        <position position="165"/>
    </location>
</feature>
<dbReference type="GO" id="GO:0003871">
    <property type="term" value="F:5-methyltetrahydropteroyltriglutamate-homocysteine S-methyltransferase activity"/>
    <property type="evidence" value="ECO:0007669"/>
    <property type="project" value="InterPro"/>
</dbReference>
<dbReference type="GO" id="GO:0009086">
    <property type="term" value="P:methionine biosynthetic process"/>
    <property type="evidence" value="ECO:0007669"/>
    <property type="project" value="InterPro"/>
</dbReference>
<name>A0A383F8Y0_9ZZZZ</name>
<protein>
    <recommendedName>
        <fullName evidence="1">Cobalamin-independent methionine synthase MetE C-terminal/archaeal domain-containing protein</fullName>
    </recommendedName>
</protein>
<accession>A0A383F8Y0</accession>
<reference evidence="2" key="1">
    <citation type="submission" date="2018-05" db="EMBL/GenBank/DDBJ databases">
        <authorList>
            <person name="Lanie J.A."/>
            <person name="Ng W.-L."/>
            <person name="Kazmierczak K.M."/>
            <person name="Andrzejewski T.M."/>
            <person name="Davidsen T.M."/>
            <person name="Wayne K.J."/>
            <person name="Tettelin H."/>
            <person name="Glass J.I."/>
            <person name="Rusch D."/>
            <person name="Podicherti R."/>
            <person name="Tsui H.-C.T."/>
            <person name="Winkler M.E."/>
        </authorList>
    </citation>
    <scope>NUCLEOTIDE SEQUENCE</scope>
</reference>
<evidence type="ECO:0000313" key="2">
    <source>
        <dbReference type="EMBL" id="SVE64868.1"/>
    </source>
</evidence>